<dbReference type="Pfam" id="PF20208">
    <property type="entry name" value="ARPP-1"/>
    <property type="match status" value="1"/>
</dbReference>
<organism evidence="2">
    <name type="scientific">marine sediment metagenome</name>
    <dbReference type="NCBI Taxonomy" id="412755"/>
    <lineage>
        <taxon>unclassified sequences</taxon>
        <taxon>metagenomes</taxon>
        <taxon>ecological metagenomes</taxon>
    </lineage>
</organism>
<dbReference type="EMBL" id="BART01005124">
    <property type="protein sequence ID" value="GAG61318.1"/>
    <property type="molecule type" value="Genomic_DNA"/>
</dbReference>
<protein>
    <recommendedName>
        <fullName evidence="1">ARG and Rhodanese-Phosphatase-superfamily-associated domain-containing protein</fullName>
    </recommendedName>
</protein>
<evidence type="ECO:0000313" key="2">
    <source>
        <dbReference type="EMBL" id="GAG61318.1"/>
    </source>
</evidence>
<name>X0ZLP8_9ZZZZ</name>
<gene>
    <name evidence="2" type="ORF">S01H4_12189</name>
</gene>
<evidence type="ECO:0000259" key="1">
    <source>
        <dbReference type="Pfam" id="PF20208"/>
    </source>
</evidence>
<accession>X0ZLP8</accession>
<reference evidence="2" key="1">
    <citation type="journal article" date="2014" name="Front. Microbiol.">
        <title>High frequency of phylogenetically diverse reductive dehalogenase-homologous genes in deep subseafloor sedimentary metagenomes.</title>
        <authorList>
            <person name="Kawai M."/>
            <person name="Futagami T."/>
            <person name="Toyoda A."/>
            <person name="Takaki Y."/>
            <person name="Nishi S."/>
            <person name="Hori S."/>
            <person name="Arai W."/>
            <person name="Tsubouchi T."/>
            <person name="Morono Y."/>
            <person name="Uchiyama I."/>
            <person name="Ito T."/>
            <person name="Fujiyama A."/>
            <person name="Inagaki F."/>
            <person name="Takami H."/>
        </authorList>
    </citation>
    <scope>NUCLEOTIDE SEQUENCE</scope>
    <source>
        <strain evidence="2">Expedition CK06-06</strain>
    </source>
</reference>
<comment type="caution">
    <text evidence="2">The sequence shown here is derived from an EMBL/GenBank/DDBJ whole genome shotgun (WGS) entry which is preliminary data.</text>
</comment>
<sequence>GGKASRGMLNEMRSLKYSSAIMGRSASTINQSRIWNKVKEEMASEKGVKDQTKYTLGLNSRRKKVIKRSKQLNFPKNTIGIVVVDADGEIKGVEIHRSPNNFIVRKDVILESLETNVNWESTGKGAVSDAKDKAEIMIKKISKLKKGVSKWRL</sequence>
<feature type="domain" description="ARG and Rhodanese-Phosphatase-superfamily-associated" evidence="1">
    <location>
        <begin position="11"/>
        <end position="143"/>
    </location>
</feature>
<proteinExistence type="predicted"/>
<dbReference type="AlphaFoldDB" id="X0ZLP8"/>
<dbReference type="InterPro" id="IPR046699">
    <property type="entry name" value="ARPP-1"/>
</dbReference>
<feature type="non-terminal residue" evidence="2">
    <location>
        <position position="1"/>
    </location>
</feature>